<evidence type="ECO:0000313" key="2">
    <source>
        <dbReference type="EMBL" id="KAG8538386.1"/>
    </source>
</evidence>
<keyword evidence="3" id="KW-1185">Reference proteome</keyword>
<keyword evidence="1" id="KW-1133">Transmembrane helix</keyword>
<evidence type="ECO:0000313" key="3">
    <source>
        <dbReference type="Proteomes" id="UP000824782"/>
    </source>
</evidence>
<feature type="transmembrane region" description="Helical" evidence="1">
    <location>
        <begin position="20"/>
        <end position="41"/>
    </location>
</feature>
<gene>
    <name evidence="2" type="ORF">GDO81_022750</name>
</gene>
<dbReference type="AlphaFoldDB" id="A0AAV6YWL0"/>
<dbReference type="Proteomes" id="UP000824782">
    <property type="component" value="Unassembled WGS sequence"/>
</dbReference>
<reference evidence="2" key="1">
    <citation type="thesis" date="2020" institute="ProQuest LLC" country="789 East Eisenhower Parkway, Ann Arbor, MI, USA">
        <title>Comparative Genomics and Chromosome Evolution.</title>
        <authorList>
            <person name="Mudd A.B."/>
        </authorList>
    </citation>
    <scope>NUCLEOTIDE SEQUENCE</scope>
    <source>
        <strain evidence="2">237g6f4</strain>
        <tissue evidence="2">Blood</tissue>
    </source>
</reference>
<accession>A0AAV6YWL0</accession>
<protein>
    <submittedName>
        <fullName evidence="2">Uncharacterized protein</fullName>
    </submittedName>
</protein>
<comment type="caution">
    <text evidence="2">The sequence shown here is derived from an EMBL/GenBank/DDBJ whole genome shotgun (WGS) entry which is preliminary data.</text>
</comment>
<organism evidence="2 3">
    <name type="scientific">Engystomops pustulosus</name>
    <name type="common">Tungara frog</name>
    <name type="synonym">Physalaemus pustulosus</name>
    <dbReference type="NCBI Taxonomy" id="76066"/>
    <lineage>
        <taxon>Eukaryota</taxon>
        <taxon>Metazoa</taxon>
        <taxon>Chordata</taxon>
        <taxon>Craniata</taxon>
        <taxon>Vertebrata</taxon>
        <taxon>Euteleostomi</taxon>
        <taxon>Amphibia</taxon>
        <taxon>Batrachia</taxon>
        <taxon>Anura</taxon>
        <taxon>Neobatrachia</taxon>
        <taxon>Hyloidea</taxon>
        <taxon>Leptodactylidae</taxon>
        <taxon>Leiuperinae</taxon>
        <taxon>Engystomops</taxon>
    </lineage>
</organism>
<name>A0AAV6YWL0_ENGPU</name>
<sequence>MTPLYSVDTCWMSFTVKSLGGMEGVVQVFFFFFSLFGELLMKIAYKPVRKMCVILCVNSPHPYVNKFLYFIAIEQFRRESSLRYYVYFAK</sequence>
<dbReference type="EMBL" id="WNYA01021672">
    <property type="protein sequence ID" value="KAG8538386.1"/>
    <property type="molecule type" value="Genomic_DNA"/>
</dbReference>
<keyword evidence="1" id="KW-0812">Transmembrane</keyword>
<evidence type="ECO:0000256" key="1">
    <source>
        <dbReference type="SAM" id="Phobius"/>
    </source>
</evidence>
<keyword evidence="1" id="KW-0472">Membrane</keyword>
<proteinExistence type="predicted"/>